<dbReference type="OrthoDB" id="4120617at2759"/>
<dbReference type="EMBL" id="KB822711">
    <property type="protein sequence ID" value="ETN46149.1"/>
    <property type="molecule type" value="Genomic_DNA"/>
</dbReference>
<sequence>MSETSTDILGVLVSEGYGIFTQVTSILDSLTQSSLTPTSTSAFASLSSSVSSDASSATPASSTSTSSTPNTSEPSVAAASTAASPTAAATSSTPSSANAAGGGHSNKMAIILGTVLGALALGLLILAILLCCRRRRRRSRNGSVRHSALLPADDEVNGWRQPQFKEGRSYESSKELTEGGAPLMTEHPAYRNSHENPFVPVPPPPRRSAPNSRAGLTDGNVPGDAPYLMEKGTGRPIGLNESRSRSRSGHGKALAMGAGGAAFGAAALHHHNKKRNSAGDDSPKHTINRKPVPVNTISGGEAWPYAYPPPIHNPEFGGAAGVGTPSRQSLESGRGRPGRDPARANAAFNNEYRNSSGDRHPVAAKTAAALGAGALGGAALAHHRDKNREDSDSSRMSHDATLVAAGRQASDTSSDSNNHRYSDAMARQQPGIHELPSNIPPTPPVREHRNSAFGAAAPPAAVGSYFTPDRQSGSSHSRSRSRSRSHSQSSSRPVSFPENPDDYHYKRESHPPIPSRSPARQSFVPSVGASSDYGDIPVTYNPSSPPYERRSLVGDNGYPHMGVPRRKSTAAYEYDHDDEDLSPPAVPKPLGGSDESRQPSDDSTWRLSMGMPGGWQRAGMEQTPRESMDGWVSPVSPVGTGWEADRKSGGSGMGIGRLRRPMVENHGYESHASNGVGRAL</sequence>
<organism evidence="3 4">
    <name type="scientific">Cyphellophora europaea (strain CBS 101466)</name>
    <name type="common">Phialophora europaea</name>
    <dbReference type="NCBI Taxonomy" id="1220924"/>
    <lineage>
        <taxon>Eukaryota</taxon>
        <taxon>Fungi</taxon>
        <taxon>Dikarya</taxon>
        <taxon>Ascomycota</taxon>
        <taxon>Pezizomycotina</taxon>
        <taxon>Eurotiomycetes</taxon>
        <taxon>Chaetothyriomycetidae</taxon>
        <taxon>Chaetothyriales</taxon>
        <taxon>Cyphellophoraceae</taxon>
        <taxon>Cyphellophora</taxon>
    </lineage>
</organism>
<dbReference type="GeneID" id="19967672"/>
<evidence type="ECO:0000313" key="3">
    <source>
        <dbReference type="EMBL" id="ETN46149.1"/>
    </source>
</evidence>
<evidence type="ECO:0000256" key="1">
    <source>
        <dbReference type="SAM" id="MobiDB-lite"/>
    </source>
</evidence>
<dbReference type="STRING" id="1220924.W2SE09"/>
<accession>W2SE09</accession>
<feature type="compositionally biased region" description="Basic and acidic residues" evidence="1">
    <location>
        <begin position="594"/>
        <end position="604"/>
    </location>
</feature>
<protein>
    <submittedName>
        <fullName evidence="3">Uncharacterized protein</fullName>
    </submittedName>
</protein>
<gene>
    <name evidence="3" type="ORF">HMPREF1541_00333</name>
</gene>
<dbReference type="AlphaFoldDB" id="W2SE09"/>
<keyword evidence="4" id="KW-1185">Reference proteome</keyword>
<dbReference type="VEuPathDB" id="FungiDB:HMPREF1541_00333"/>
<evidence type="ECO:0000313" key="4">
    <source>
        <dbReference type="Proteomes" id="UP000030752"/>
    </source>
</evidence>
<feature type="compositionally biased region" description="Basic and acidic residues" evidence="1">
    <location>
        <begin position="501"/>
        <end position="510"/>
    </location>
</feature>
<dbReference type="RefSeq" id="XP_008710861.1">
    <property type="nucleotide sequence ID" value="XM_008712639.1"/>
</dbReference>
<feature type="compositionally biased region" description="Low complexity" evidence="1">
    <location>
        <begin position="51"/>
        <end position="99"/>
    </location>
</feature>
<dbReference type="eggNOG" id="ENOG502SW2Y">
    <property type="taxonomic scope" value="Eukaryota"/>
</dbReference>
<feature type="compositionally biased region" description="Basic and acidic residues" evidence="1">
    <location>
        <begin position="386"/>
        <end position="398"/>
    </location>
</feature>
<name>W2SE09_CYPE1</name>
<evidence type="ECO:0000256" key="2">
    <source>
        <dbReference type="SAM" id="Phobius"/>
    </source>
</evidence>
<feature type="transmembrane region" description="Helical" evidence="2">
    <location>
        <begin position="108"/>
        <end position="132"/>
    </location>
</feature>
<dbReference type="HOGENOM" id="CLU_019695_0_0_1"/>
<feature type="compositionally biased region" description="Basic and acidic residues" evidence="1">
    <location>
        <begin position="333"/>
        <end position="342"/>
    </location>
</feature>
<feature type="transmembrane region" description="Helical" evidence="2">
    <location>
        <begin position="253"/>
        <end position="270"/>
    </location>
</feature>
<proteinExistence type="predicted"/>
<feature type="region of interest" description="Disordered" evidence="1">
    <location>
        <begin position="51"/>
        <end position="101"/>
    </location>
</feature>
<feature type="region of interest" description="Disordered" evidence="1">
    <location>
        <begin position="270"/>
        <end position="295"/>
    </location>
</feature>
<feature type="region of interest" description="Disordered" evidence="1">
    <location>
        <begin position="379"/>
        <end position="658"/>
    </location>
</feature>
<keyword evidence="2" id="KW-1133">Transmembrane helix</keyword>
<keyword evidence="2" id="KW-0812">Transmembrane</keyword>
<feature type="region of interest" description="Disordered" evidence="1">
    <location>
        <begin position="184"/>
        <end position="255"/>
    </location>
</feature>
<reference evidence="3 4" key="1">
    <citation type="submission" date="2013-03" db="EMBL/GenBank/DDBJ databases">
        <title>The Genome Sequence of Phialophora europaea CBS 101466.</title>
        <authorList>
            <consortium name="The Broad Institute Genomics Platform"/>
            <person name="Cuomo C."/>
            <person name="de Hoog S."/>
            <person name="Gorbushina A."/>
            <person name="Walker B."/>
            <person name="Young S.K."/>
            <person name="Zeng Q."/>
            <person name="Gargeya S."/>
            <person name="Fitzgerald M."/>
            <person name="Haas B."/>
            <person name="Abouelleil A."/>
            <person name="Allen A.W."/>
            <person name="Alvarado L."/>
            <person name="Arachchi H.M."/>
            <person name="Berlin A.M."/>
            <person name="Chapman S.B."/>
            <person name="Gainer-Dewar J."/>
            <person name="Goldberg J."/>
            <person name="Griggs A."/>
            <person name="Gujja S."/>
            <person name="Hansen M."/>
            <person name="Howarth C."/>
            <person name="Imamovic A."/>
            <person name="Ireland A."/>
            <person name="Larimer J."/>
            <person name="McCowan C."/>
            <person name="Murphy C."/>
            <person name="Pearson M."/>
            <person name="Poon T.W."/>
            <person name="Priest M."/>
            <person name="Roberts A."/>
            <person name="Saif S."/>
            <person name="Shea T."/>
            <person name="Sisk P."/>
            <person name="Sykes S."/>
            <person name="Wortman J."/>
            <person name="Nusbaum C."/>
            <person name="Birren B."/>
        </authorList>
    </citation>
    <scope>NUCLEOTIDE SEQUENCE [LARGE SCALE GENOMIC DNA]</scope>
    <source>
        <strain evidence="3 4">CBS 101466</strain>
    </source>
</reference>
<dbReference type="Proteomes" id="UP000030752">
    <property type="component" value="Unassembled WGS sequence"/>
</dbReference>
<feature type="region of interest" description="Disordered" evidence="1">
    <location>
        <begin position="314"/>
        <end position="344"/>
    </location>
</feature>
<dbReference type="InParanoid" id="W2SE09"/>
<keyword evidence="2" id="KW-0472">Membrane</keyword>